<dbReference type="PANTHER" id="PTHR34220:SF7">
    <property type="entry name" value="SENSOR HISTIDINE KINASE YPDA"/>
    <property type="match status" value="1"/>
</dbReference>
<dbReference type="GO" id="GO:0016020">
    <property type="term" value="C:membrane"/>
    <property type="evidence" value="ECO:0007669"/>
    <property type="project" value="InterPro"/>
</dbReference>
<accession>A0A7D4UDZ3</accession>
<keyword evidence="1" id="KW-0472">Membrane</keyword>
<feature type="transmembrane region" description="Helical" evidence="1">
    <location>
        <begin position="132"/>
        <end position="157"/>
    </location>
</feature>
<keyword evidence="4" id="KW-1185">Reference proteome</keyword>
<dbReference type="InterPro" id="IPR050640">
    <property type="entry name" value="Bact_2-comp_sensor_kinase"/>
</dbReference>
<name>A0A7D4UDZ3_9SPHI</name>
<dbReference type="AlphaFoldDB" id="A0A7D4UDZ3"/>
<organism evidence="3 4">
    <name type="scientific">Mucilaginibacter mali</name>
    <dbReference type="NCBI Taxonomy" id="2740462"/>
    <lineage>
        <taxon>Bacteria</taxon>
        <taxon>Pseudomonadati</taxon>
        <taxon>Bacteroidota</taxon>
        <taxon>Sphingobacteriia</taxon>
        <taxon>Sphingobacteriales</taxon>
        <taxon>Sphingobacteriaceae</taxon>
        <taxon>Mucilaginibacter</taxon>
    </lineage>
</organism>
<feature type="transmembrane region" description="Helical" evidence="1">
    <location>
        <begin position="202"/>
        <end position="224"/>
    </location>
</feature>
<dbReference type="KEGG" id="mmab:HQ865_00695"/>
<feature type="transmembrane region" description="Helical" evidence="1">
    <location>
        <begin position="98"/>
        <end position="120"/>
    </location>
</feature>
<dbReference type="InterPro" id="IPR036890">
    <property type="entry name" value="HATPase_C_sf"/>
</dbReference>
<dbReference type="Proteomes" id="UP000505355">
    <property type="component" value="Chromosome"/>
</dbReference>
<keyword evidence="1" id="KW-1133">Transmembrane helix</keyword>
<feature type="transmembrane region" description="Helical" evidence="1">
    <location>
        <begin position="66"/>
        <end position="86"/>
    </location>
</feature>
<dbReference type="Gene3D" id="3.30.565.10">
    <property type="entry name" value="Histidine kinase-like ATPase, C-terminal domain"/>
    <property type="match status" value="1"/>
</dbReference>
<dbReference type="SUPFAM" id="SSF55874">
    <property type="entry name" value="ATPase domain of HSP90 chaperone/DNA topoisomerase II/histidine kinase"/>
    <property type="match status" value="1"/>
</dbReference>
<evidence type="ECO:0000313" key="3">
    <source>
        <dbReference type="EMBL" id="QKJ28336.1"/>
    </source>
</evidence>
<dbReference type="RefSeq" id="WP_173413038.1">
    <property type="nucleotide sequence ID" value="NZ_CP054139.1"/>
</dbReference>
<keyword evidence="3" id="KW-0418">Kinase</keyword>
<dbReference type="Pfam" id="PF06580">
    <property type="entry name" value="His_kinase"/>
    <property type="match status" value="1"/>
</dbReference>
<sequence>MRKEGTGFSILLLPAAPRSEERADQRSVVAVSKYAMGMCVATKYFLQNNRNLDQLTQQMSGILKTIITLSTMFVFASIGIYLYYIYDSLFSKSNLSRFTKKAIIISAVCFCFYVALMPFYPCYNRFSSFQSYFISLGYHILRSTFFVFAPVAIILYIQRQLEIRNVPLIKQHLVIVGAIFLCLTSTNIWMRLLIDEPDATYTIMWTFMLSMFLSGIVSALYLTITYTQQAQKRLQYERDLEISRLNELKSKAELDALQAKINPHFLYNTLNSIAELSVSQGLKARQMTIALADLFRYSLNKQDEAQITIAEEVEMAENYLLIEKIRFEDRLQVAISVADEVKHLRIPKFILQPLVENAVKHGLKDPDKTGFINISIMGNPKIINIVVHDNGCPFPEDLQASYGLRSVMDKLNAFYPRRHDITFENMPLKQVSITINLG</sequence>
<gene>
    <name evidence="3" type="ORF">HQ865_00695</name>
</gene>
<feature type="domain" description="Signal transduction histidine kinase internal region" evidence="2">
    <location>
        <begin position="252"/>
        <end position="331"/>
    </location>
</feature>
<keyword evidence="1" id="KW-0812">Transmembrane</keyword>
<dbReference type="EMBL" id="CP054139">
    <property type="protein sequence ID" value="QKJ28336.1"/>
    <property type="molecule type" value="Genomic_DNA"/>
</dbReference>
<dbReference type="InterPro" id="IPR010559">
    <property type="entry name" value="Sig_transdc_His_kin_internal"/>
</dbReference>
<reference evidence="3 4" key="1">
    <citation type="submission" date="2020-05" db="EMBL/GenBank/DDBJ databases">
        <title>Mucilaginibacter mali sp. nov.</title>
        <authorList>
            <person name="Kim H.S."/>
            <person name="Lee K.C."/>
            <person name="Suh M.K."/>
            <person name="Kim J.-S."/>
            <person name="Han K.-I."/>
            <person name="Eom M.K."/>
            <person name="Shin Y.K."/>
            <person name="Lee J.-S."/>
        </authorList>
    </citation>
    <scope>NUCLEOTIDE SEQUENCE [LARGE SCALE GENOMIC DNA]</scope>
    <source>
        <strain evidence="3 4">G2-14</strain>
    </source>
</reference>
<feature type="transmembrane region" description="Helical" evidence="1">
    <location>
        <begin position="169"/>
        <end position="190"/>
    </location>
</feature>
<keyword evidence="3" id="KW-0808">Transferase</keyword>
<dbReference type="GO" id="GO:0000155">
    <property type="term" value="F:phosphorelay sensor kinase activity"/>
    <property type="evidence" value="ECO:0007669"/>
    <property type="project" value="InterPro"/>
</dbReference>
<evidence type="ECO:0000256" key="1">
    <source>
        <dbReference type="SAM" id="Phobius"/>
    </source>
</evidence>
<evidence type="ECO:0000259" key="2">
    <source>
        <dbReference type="Pfam" id="PF06580"/>
    </source>
</evidence>
<evidence type="ECO:0000313" key="4">
    <source>
        <dbReference type="Proteomes" id="UP000505355"/>
    </source>
</evidence>
<dbReference type="PANTHER" id="PTHR34220">
    <property type="entry name" value="SENSOR HISTIDINE KINASE YPDA"/>
    <property type="match status" value="1"/>
</dbReference>
<protein>
    <submittedName>
        <fullName evidence="3">Histidine kinase</fullName>
    </submittedName>
</protein>
<proteinExistence type="predicted"/>